<dbReference type="Pfam" id="PF17912">
    <property type="entry name" value="OB_MalK"/>
    <property type="match status" value="1"/>
</dbReference>
<keyword evidence="2" id="KW-1003">Cell membrane</keyword>
<evidence type="ECO:0000313" key="8">
    <source>
        <dbReference type="EMBL" id="SVC73496.1"/>
    </source>
</evidence>
<organism evidence="8">
    <name type="scientific">marine metagenome</name>
    <dbReference type="NCBI Taxonomy" id="408172"/>
    <lineage>
        <taxon>unclassified sequences</taxon>
        <taxon>metagenomes</taxon>
        <taxon>ecological metagenomes</taxon>
    </lineage>
</organism>
<dbReference type="GO" id="GO:0005524">
    <property type="term" value="F:ATP binding"/>
    <property type="evidence" value="ECO:0007669"/>
    <property type="project" value="UniProtKB-KW"/>
</dbReference>
<dbReference type="PROSITE" id="PS50893">
    <property type="entry name" value="ABC_TRANSPORTER_2"/>
    <property type="match status" value="1"/>
</dbReference>
<dbReference type="AlphaFoldDB" id="A0A382PJS5"/>
<dbReference type="FunFam" id="3.40.50.300:FF:000042">
    <property type="entry name" value="Maltose/maltodextrin ABC transporter, ATP-binding protein"/>
    <property type="match status" value="1"/>
</dbReference>
<dbReference type="InterPro" id="IPR040582">
    <property type="entry name" value="OB_MalK-like"/>
</dbReference>
<dbReference type="InterPro" id="IPR008995">
    <property type="entry name" value="Mo/tungstate-bd_C_term_dom"/>
</dbReference>
<evidence type="ECO:0000256" key="3">
    <source>
        <dbReference type="ARBA" id="ARBA00022741"/>
    </source>
</evidence>
<feature type="non-terminal residue" evidence="8">
    <location>
        <position position="1"/>
    </location>
</feature>
<dbReference type="Gene3D" id="3.40.50.300">
    <property type="entry name" value="P-loop containing nucleotide triphosphate hydrolases"/>
    <property type="match status" value="1"/>
</dbReference>
<gene>
    <name evidence="8" type="ORF">METZ01_LOCUS326350</name>
</gene>
<keyword evidence="4" id="KW-0067">ATP-binding</keyword>
<keyword evidence="1" id="KW-0813">Transport</keyword>
<evidence type="ECO:0000256" key="2">
    <source>
        <dbReference type="ARBA" id="ARBA00022475"/>
    </source>
</evidence>
<dbReference type="InterPro" id="IPR017871">
    <property type="entry name" value="ABC_transporter-like_CS"/>
</dbReference>
<dbReference type="GO" id="GO:0016887">
    <property type="term" value="F:ATP hydrolysis activity"/>
    <property type="evidence" value="ECO:0007669"/>
    <property type="project" value="InterPro"/>
</dbReference>
<evidence type="ECO:0000256" key="1">
    <source>
        <dbReference type="ARBA" id="ARBA00022448"/>
    </source>
</evidence>
<dbReference type="PANTHER" id="PTHR43875">
    <property type="entry name" value="MALTODEXTRIN IMPORT ATP-BINDING PROTEIN MSMX"/>
    <property type="match status" value="1"/>
</dbReference>
<evidence type="ECO:0000259" key="7">
    <source>
        <dbReference type="PROSITE" id="PS50893"/>
    </source>
</evidence>
<dbReference type="Gene3D" id="2.40.50.100">
    <property type="match status" value="1"/>
</dbReference>
<dbReference type="Gene3D" id="2.40.50.140">
    <property type="entry name" value="Nucleic acid-binding proteins"/>
    <property type="match status" value="1"/>
</dbReference>
<reference evidence="8" key="1">
    <citation type="submission" date="2018-05" db="EMBL/GenBank/DDBJ databases">
        <authorList>
            <person name="Lanie J.A."/>
            <person name="Ng W.-L."/>
            <person name="Kazmierczak K.M."/>
            <person name="Andrzejewski T.M."/>
            <person name="Davidsen T.M."/>
            <person name="Wayne K.J."/>
            <person name="Tettelin H."/>
            <person name="Glass J.I."/>
            <person name="Rusch D."/>
            <person name="Podicherti R."/>
            <person name="Tsui H.-C.T."/>
            <person name="Winkler M.E."/>
        </authorList>
    </citation>
    <scope>NUCLEOTIDE SEQUENCE</scope>
</reference>
<dbReference type="InterPro" id="IPR003439">
    <property type="entry name" value="ABC_transporter-like_ATP-bd"/>
</dbReference>
<keyword evidence="3" id="KW-0547">Nucleotide-binding</keyword>
<proteinExistence type="predicted"/>
<evidence type="ECO:0000256" key="6">
    <source>
        <dbReference type="ARBA" id="ARBA00023136"/>
    </source>
</evidence>
<evidence type="ECO:0000256" key="5">
    <source>
        <dbReference type="ARBA" id="ARBA00022967"/>
    </source>
</evidence>
<dbReference type="SUPFAM" id="SSF50331">
    <property type="entry name" value="MOP-like"/>
    <property type="match status" value="1"/>
</dbReference>
<dbReference type="GO" id="GO:0055052">
    <property type="term" value="C:ATP-binding cassette (ABC) transporter complex, substrate-binding subunit-containing"/>
    <property type="evidence" value="ECO:0007669"/>
    <property type="project" value="TreeGrafter"/>
</dbReference>
<dbReference type="GO" id="GO:0022857">
    <property type="term" value="F:transmembrane transporter activity"/>
    <property type="evidence" value="ECO:0007669"/>
    <property type="project" value="UniProtKB-ARBA"/>
</dbReference>
<dbReference type="PROSITE" id="PS00211">
    <property type="entry name" value="ABC_TRANSPORTER_1"/>
    <property type="match status" value="1"/>
</dbReference>
<dbReference type="Pfam" id="PF00005">
    <property type="entry name" value="ABC_tran"/>
    <property type="match status" value="1"/>
</dbReference>
<dbReference type="InterPro" id="IPR027417">
    <property type="entry name" value="P-loop_NTPase"/>
</dbReference>
<accession>A0A382PJS5</accession>
<dbReference type="PANTHER" id="PTHR43875:SF15">
    <property type="entry name" value="TREHALOSE IMPORT ATP-BINDING PROTEIN SUGC"/>
    <property type="match status" value="1"/>
</dbReference>
<dbReference type="SUPFAM" id="SSF52540">
    <property type="entry name" value="P-loop containing nucleoside triphosphate hydrolases"/>
    <property type="match status" value="1"/>
</dbReference>
<protein>
    <recommendedName>
        <fullName evidence="7">ABC transporter domain-containing protein</fullName>
    </recommendedName>
</protein>
<sequence length="328" mass="37370">GCGKSTLLNIIAGLETIDEGTVFIDDYNVSEVEPKDRNIAMVFQSYALYPSMNVKENMVFGLKQAKTSKEKIEEQLKKVSTFLHVDELLNRKPSQLSGGQRQRVAIGRALVREPRIFLFDEPLSNLDAKLRVEMRREIKKLHQKLKTTVVYVTHDQTEAMSLGTNIAIMNHGVIQQYDTPENIYNKPNNTFVADFIGSPSMNLISGQLVKDANNTSFIPEGSNQSNSISIKNYNFVKPIDGSSNDVYFGIRPEHIHYKKTNDTDFEVNLRADLNEYIGHEQIITFNYCNQEVLGKFPSTVKVETNKEMKLFFDLSQISIFDKKTNNRI</sequence>
<dbReference type="InterPro" id="IPR012340">
    <property type="entry name" value="NA-bd_OB-fold"/>
</dbReference>
<feature type="domain" description="ABC transporter" evidence="7">
    <location>
        <begin position="1"/>
        <end position="196"/>
    </location>
</feature>
<dbReference type="InterPro" id="IPR047641">
    <property type="entry name" value="ABC_transpr_MalK/UgpC-like"/>
</dbReference>
<keyword evidence="6" id="KW-0472">Membrane</keyword>
<dbReference type="EMBL" id="UINC01107829">
    <property type="protein sequence ID" value="SVC73496.1"/>
    <property type="molecule type" value="Genomic_DNA"/>
</dbReference>
<name>A0A382PJS5_9ZZZZ</name>
<keyword evidence="5" id="KW-1278">Translocase</keyword>
<evidence type="ECO:0000256" key="4">
    <source>
        <dbReference type="ARBA" id="ARBA00022840"/>
    </source>
</evidence>